<evidence type="ECO:0000259" key="2">
    <source>
        <dbReference type="Pfam" id="PF01578"/>
    </source>
</evidence>
<proteinExistence type="predicted"/>
<dbReference type="RefSeq" id="WP_353896632.1">
    <property type="nucleotide sequence ID" value="NZ_JBEVCJ010000016.1"/>
</dbReference>
<feature type="domain" description="Cytochrome c assembly protein" evidence="2">
    <location>
        <begin position="25"/>
        <end position="261"/>
    </location>
</feature>
<keyword evidence="1" id="KW-1133">Transmembrane helix</keyword>
<evidence type="ECO:0000313" key="4">
    <source>
        <dbReference type="Proteomes" id="UP001548189"/>
    </source>
</evidence>
<dbReference type="EMBL" id="JBEVCJ010000016">
    <property type="protein sequence ID" value="MET1256046.1"/>
    <property type="molecule type" value="Genomic_DNA"/>
</dbReference>
<keyword evidence="1" id="KW-0812">Transmembrane</keyword>
<evidence type="ECO:0000313" key="3">
    <source>
        <dbReference type="EMBL" id="MET1256046.1"/>
    </source>
</evidence>
<feature type="transmembrane region" description="Helical" evidence="1">
    <location>
        <begin position="63"/>
        <end position="84"/>
    </location>
</feature>
<organism evidence="3 4">
    <name type="scientific">Aliikangiella maris</name>
    <dbReference type="NCBI Taxonomy" id="3162458"/>
    <lineage>
        <taxon>Bacteria</taxon>
        <taxon>Pseudomonadati</taxon>
        <taxon>Pseudomonadota</taxon>
        <taxon>Gammaproteobacteria</taxon>
        <taxon>Oceanospirillales</taxon>
        <taxon>Pleioneaceae</taxon>
        <taxon>Aliikangiella</taxon>
    </lineage>
</organism>
<dbReference type="PANTHER" id="PTHR38034">
    <property type="entry name" value="INNER MEMBRANE PROTEIN YPJD"/>
    <property type="match status" value="1"/>
</dbReference>
<dbReference type="Pfam" id="PF01578">
    <property type="entry name" value="Cytochrom_C_asm"/>
    <property type="match status" value="1"/>
</dbReference>
<evidence type="ECO:0000256" key="1">
    <source>
        <dbReference type="SAM" id="Phobius"/>
    </source>
</evidence>
<dbReference type="Proteomes" id="UP001548189">
    <property type="component" value="Unassembled WGS sequence"/>
</dbReference>
<dbReference type="InterPro" id="IPR052372">
    <property type="entry name" value="YpjD/HemX"/>
</dbReference>
<protein>
    <submittedName>
        <fullName evidence="3">Cytochrome c biogenesis protein CcsA</fullName>
    </submittedName>
</protein>
<feature type="transmembrane region" description="Helical" evidence="1">
    <location>
        <begin position="124"/>
        <end position="150"/>
    </location>
</feature>
<feature type="transmembrane region" description="Helical" evidence="1">
    <location>
        <begin position="174"/>
        <end position="197"/>
    </location>
</feature>
<dbReference type="InterPro" id="IPR002541">
    <property type="entry name" value="Cyt_c_assembly"/>
</dbReference>
<sequence length="264" mass="29356">MLLVTLQSIIVLLYGGLFIYTWKSLSKGQPLNQLSTTAFFIAVICHGYLSYHLIDGGNGQNVGLFNIFCMTTWLAMCMVGWNLIKHQTHPLLLVSLPVAAISIVEAALFKSISPISLDGKPLNLLHVLSGIASMSILLLAALQSILVLYLDKGLRHHPAHIHRWLGPLQGMERYLVQLLTVGFVLMTISLVLVILLPQEQQSTQVLHKIILTSASWLVLAILMFGQYIRGWRGVFAAKWSLLGIFLLLLGYFGSKLVIEFLLVR</sequence>
<feature type="transmembrane region" description="Helical" evidence="1">
    <location>
        <begin position="91"/>
        <end position="112"/>
    </location>
</feature>
<gene>
    <name evidence="3" type="primary">ccsA</name>
    <name evidence="3" type="ORF">ABVT43_12980</name>
</gene>
<dbReference type="PANTHER" id="PTHR38034:SF1">
    <property type="entry name" value="INNER MEMBRANE PROTEIN YPJD"/>
    <property type="match status" value="1"/>
</dbReference>
<feature type="transmembrane region" description="Helical" evidence="1">
    <location>
        <begin position="240"/>
        <end position="263"/>
    </location>
</feature>
<name>A0ABV2BVU4_9GAMM</name>
<feature type="transmembrane region" description="Helical" evidence="1">
    <location>
        <begin position="34"/>
        <end position="51"/>
    </location>
</feature>
<feature type="transmembrane region" description="Helical" evidence="1">
    <location>
        <begin position="209"/>
        <end position="228"/>
    </location>
</feature>
<keyword evidence="4" id="KW-1185">Reference proteome</keyword>
<comment type="caution">
    <text evidence="3">The sequence shown here is derived from an EMBL/GenBank/DDBJ whole genome shotgun (WGS) entry which is preliminary data.</text>
</comment>
<feature type="transmembrane region" description="Helical" evidence="1">
    <location>
        <begin position="6"/>
        <end position="22"/>
    </location>
</feature>
<keyword evidence="1" id="KW-0472">Membrane</keyword>
<reference evidence="3 4" key="1">
    <citation type="submission" date="2024-06" db="EMBL/GenBank/DDBJ databases">
        <authorList>
            <person name="Li F."/>
        </authorList>
    </citation>
    <scope>NUCLEOTIDE SEQUENCE [LARGE SCALE GENOMIC DNA]</scope>
    <source>
        <strain evidence="3 4">GXAS 311</strain>
    </source>
</reference>
<accession>A0ABV2BVU4</accession>